<dbReference type="Proteomes" id="UP000515124">
    <property type="component" value="Unplaced"/>
</dbReference>
<dbReference type="InterPro" id="IPR025558">
    <property type="entry name" value="DUF4283"/>
</dbReference>
<protein>
    <submittedName>
        <fullName evidence="4">Uncharacterized protein LOC110753616</fullName>
    </submittedName>
</protein>
<dbReference type="AlphaFoldDB" id="A0A6P5S8V9"/>
<dbReference type="GeneID" id="110753616"/>
<organism evidence="3 4">
    <name type="scientific">Prunus avium</name>
    <name type="common">Cherry</name>
    <name type="synonym">Cerasus avium</name>
    <dbReference type="NCBI Taxonomy" id="42229"/>
    <lineage>
        <taxon>Eukaryota</taxon>
        <taxon>Viridiplantae</taxon>
        <taxon>Streptophyta</taxon>
        <taxon>Embryophyta</taxon>
        <taxon>Tracheophyta</taxon>
        <taxon>Spermatophyta</taxon>
        <taxon>Magnoliopsida</taxon>
        <taxon>eudicotyledons</taxon>
        <taxon>Gunneridae</taxon>
        <taxon>Pentapetalae</taxon>
        <taxon>rosids</taxon>
        <taxon>fabids</taxon>
        <taxon>Rosales</taxon>
        <taxon>Rosaceae</taxon>
        <taxon>Amygdaloideae</taxon>
        <taxon>Amygdaleae</taxon>
        <taxon>Prunus</taxon>
    </lineage>
</organism>
<evidence type="ECO:0000313" key="3">
    <source>
        <dbReference type="Proteomes" id="UP000515124"/>
    </source>
</evidence>
<proteinExistence type="predicted"/>
<dbReference type="Pfam" id="PF14111">
    <property type="entry name" value="DUF4283"/>
    <property type="match status" value="1"/>
</dbReference>
<dbReference type="InterPro" id="IPR040256">
    <property type="entry name" value="At4g02000-like"/>
</dbReference>
<dbReference type="PANTHER" id="PTHR31286">
    <property type="entry name" value="GLYCINE-RICH CELL WALL STRUCTURAL PROTEIN 1.8-LIKE"/>
    <property type="match status" value="1"/>
</dbReference>
<dbReference type="PANTHER" id="PTHR31286:SF99">
    <property type="entry name" value="DUF4283 DOMAIN-CONTAINING PROTEIN"/>
    <property type="match status" value="1"/>
</dbReference>
<evidence type="ECO:0000256" key="1">
    <source>
        <dbReference type="SAM" id="MobiDB-lite"/>
    </source>
</evidence>
<evidence type="ECO:0000259" key="2">
    <source>
        <dbReference type="Pfam" id="PF14111"/>
    </source>
</evidence>
<keyword evidence="3" id="KW-1185">Reference proteome</keyword>
<dbReference type="RefSeq" id="XP_021810243.1">
    <property type="nucleotide sequence ID" value="XM_021954551.1"/>
</dbReference>
<feature type="domain" description="DUF4283" evidence="2">
    <location>
        <begin position="14"/>
        <end position="72"/>
    </location>
</feature>
<name>A0A6P5S8V9_PRUAV</name>
<gene>
    <name evidence="4" type="primary">LOC110753616</name>
</gene>
<evidence type="ECO:0000313" key="4">
    <source>
        <dbReference type="RefSeq" id="XP_021810243.1"/>
    </source>
</evidence>
<feature type="region of interest" description="Disordered" evidence="1">
    <location>
        <begin position="418"/>
        <end position="442"/>
    </location>
</feature>
<reference evidence="4" key="1">
    <citation type="submission" date="2025-08" db="UniProtKB">
        <authorList>
            <consortium name="RefSeq"/>
        </authorList>
    </citation>
    <scope>IDENTIFICATION</scope>
</reference>
<accession>A0A6P5S8V9</accession>
<feature type="compositionally biased region" description="Low complexity" evidence="1">
    <location>
        <begin position="284"/>
        <end position="307"/>
    </location>
</feature>
<sequence>MGRPLAYTFLRYRLLQRWALKGPMSLIDLENNYYIVKFLYEEDMRYVLTGGPWQIAGQYIVTQKWKPGFNAKEEKITHMTAWVRINGLNVEYFRADVMEKIGNLVGVTVKVDAHTLSQARGKFARICVELDLAKPLTPFIEIEGRTYGVVYEGINLVCFECGCFGHGRDTCPIILQAKQQVPELDNADGMEDISTVQVDVNADVATKEAEVSAKMHGEWMLMKPRNFRKKSMNDIGKGAELSKRNTKDAGNKAVSPIFGSRFNVLNEEVGRKEDVDGSTPVKNSGSSSKRQGSSAKVKGAGVKSSSSRDSGTWVFKKPLKDITNSVVATSGGGGVKSGSVLRRPWMNRAGAKPFPCHDIEPVGLQVNGSDVQDDVRGKFSFNLGGSLFPKLPLGKGGLFFGPEPPDISEMGINEVEPSNPSDMDHQGNFSEHCESDAGLEADSSFENDGFEAVEAEHVQI</sequence>
<feature type="region of interest" description="Disordered" evidence="1">
    <location>
        <begin position="269"/>
        <end position="310"/>
    </location>
</feature>
<dbReference type="KEGG" id="pavi:110753616"/>